<accession>A0ABY8X7H5</accession>
<dbReference type="PANTHER" id="PTHR14136:SF17">
    <property type="entry name" value="BTB_POZ DOMAIN-CONTAINING PROTEIN KCTD9"/>
    <property type="match status" value="1"/>
</dbReference>
<name>A0ABY8X7H5_9BACL</name>
<dbReference type="Pfam" id="PF00805">
    <property type="entry name" value="Pentapeptide"/>
    <property type="match status" value="1"/>
</dbReference>
<sequence>MNAMNNNDSLDPLRADCLECFGLCCTALPFAKSADFSFDKEGGTPCTNLRADYRCGIHQDLRENGLKGCTVYECFGAGQKVSQVTYNGKDWRSDPATAEEMFAVFPIVQQIQEMLWYLHEALALEVTTSFHKELRVQIEECERLTRESPENILRINLPELRADVNKLLILTSERVRSQIQKKKSPKKMRRSDFIGANLKGADLAGADLRGALLIAADLRGADMRVTDLIGADLRDADLRGADLTGCIFLTQVQVNAAKGDSSTKLPSYLKIPAHWVE</sequence>
<reference evidence="1 2" key="1">
    <citation type="submission" date="2023-06" db="EMBL/GenBank/DDBJ databases">
        <title>Paenibacillus polygonum sp. nov., an endophytic bacterium, isolated from Polygonum lapathifolium L. in Nanji Wetland National Nature Reserve, South of Poyang Lake, Jiangxi Province, China.</title>
        <authorList>
            <person name="Yu Z."/>
        </authorList>
    </citation>
    <scope>NUCLEOTIDE SEQUENCE [LARGE SCALE GENOMIC DNA]</scope>
    <source>
        <strain evidence="1 2">C31</strain>
    </source>
</reference>
<dbReference type="RefSeq" id="WP_285749267.1">
    <property type="nucleotide sequence ID" value="NZ_CP127162.1"/>
</dbReference>
<dbReference type="InterPro" id="IPR001646">
    <property type="entry name" value="5peptide_repeat"/>
</dbReference>
<proteinExistence type="predicted"/>
<dbReference type="EMBL" id="CP127162">
    <property type="protein sequence ID" value="WIV21487.1"/>
    <property type="molecule type" value="Genomic_DNA"/>
</dbReference>
<gene>
    <name evidence="1" type="ORF">QPK24_10860</name>
</gene>
<dbReference type="Proteomes" id="UP001236415">
    <property type="component" value="Chromosome"/>
</dbReference>
<dbReference type="SUPFAM" id="SSF141571">
    <property type="entry name" value="Pentapeptide repeat-like"/>
    <property type="match status" value="1"/>
</dbReference>
<keyword evidence="2" id="KW-1185">Reference proteome</keyword>
<dbReference type="Gene3D" id="2.160.20.80">
    <property type="entry name" value="E3 ubiquitin-protein ligase SopA"/>
    <property type="match status" value="1"/>
</dbReference>
<evidence type="ECO:0000313" key="2">
    <source>
        <dbReference type="Proteomes" id="UP001236415"/>
    </source>
</evidence>
<dbReference type="InterPro" id="IPR051082">
    <property type="entry name" value="Pentapeptide-BTB/POZ_domain"/>
</dbReference>
<protein>
    <submittedName>
        <fullName evidence="1">Pentapeptide repeat-containing protein</fullName>
    </submittedName>
</protein>
<organism evidence="1 2">
    <name type="scientific">Paenibacillus polygoni</name>
    <dbReference type="NCBI Taxonomy" id="3050112"/>
    <lineage>
        <taxon>Bacteria</taxon>
        <taxon>Bacillati</taxon>
        <taxon>Bacillota</taxon>
        <taxon>Bacilli</taxon>
        <taxon>Bacillales</taxon>
        <taxon>Paenibacillaceae</taxon>
        <taxon>Paenibacillus</taxon>
    </lineage>
</organism>
<dbReference type="PANTHER" id="PTHR14136">
    <property type="entry name" value="BTB_POZ DOMAIN-CONTAINING PROTEIN KCTD9"/>
    <property type="match status" value="1"/>
</dbReference>
<evidence type="ECO:0000313" key="1">
    <source>
        <dbReference type="EMBL" id="WIV21487.1"/>
    </source>
</evidence>